<evidence type="ECO:0000256" key="6">
    <source>
        <dbReference type="ARBA" id="ARBA00022741"/>
    </source>
</evidence>
<evidence type="ECO:0000256" key="7">
    <source>
        <dbReference type="ARBA" id="ARBA00022777"/>
    </source>
</evidence>
<evidence type="ECO:0000256" key="4">
    <source>
        <dbReference type="ARBA" id="ARBA00004769"/>
    </source>
</evidence>
<comment type="caution">
    <text evidence="11">The sequence shown here is derived from an EMBL/GenBank/DDBJ whole genome shotgun (WGS) entry which is preliminary data.</text>
</comment>
<evidence type="ECO:0000256" key="9">
    <source>
        <dbReference type="ARBA" id="ARBA00022977"/>
    </source>
</evidence>
<dbReference type="EMBL" id="QQZY01000008">
    <property type="protein sequence ID" value="RDI73601.1"/>
    <property type="molecule type" value="Genomic_DNA"/>
</dbReference>
<dbReference type="Proteomes" id="UP000254134">
    <property type="component" value="Unassembled WGS sequence"/>
</dbReference>
<dbReference type="GO" id="GO:0005524">
    <property type="term" value="F:ATP binding"/>
    <property type="evidence" value="ECO:0007669"/>
    <property type="project" value="UniProtKB-KW"/>
</dbReference>
<comment type="function">
    <text evidence="3">Catalyzes the phosphorylation of hydroxymethylpyrimidine phosphate (HMP-P) to HMP-PP, and of HMP to HMP-P.</text>
</comment>
<protein>
    <submittedName>
        <fullName evidence="11">Phosphomethylpyrimidine kinase</fullName>
    </submittedName>
</protein>
<dbReference type="Pfam" id="PF08543">
    <property type="entry name" value="Phos_pyr_kin"/>
    <property type="match status" value="1"/>
</dbReference>
<dbReference type="RefSeq" id="WP_220150638.1">
    <property type="nucleotide sequence ID" value="NZ_QQZY01000008.1"/>
</dbReference>
<comment type="pathway">
    <text evidence="4">Cofactor biosynthesis; thiamine diphosphate biosynthesis; 4-amino-2-methyl-5-diphosphomethylpyrimidine from 5-amino-1-(5-phospho-D-ribosyl)imidazole: step 3/3.</text>
</comment>
<keyword evidence="6" id="KW-0547">Nucleotide-binding</keyword>
<dbReference type="NCBIfam" id="TIGR00097">
    <property type="entry name" value="HMP-P_kinase"/>
    <property type="match status" value="1"/>
</dbReference>
<dbReference type="GO" id="GO:0008972">
    <property type="term" value="F:phosphomethylpyrimidine kinase activity"/>
    <property type="evidence" value="ECO:0007669"/>
    <property type="project" value="UniProtKB-EC"/>
</dbReference>
<dbReference type="GO" id="GO:0009228">
    <property type="term" value="P:thiamine biosynthetic process"/>
    <property type="evidence" value="ECO:0007669"/>
    <property type="project" value="UniProtKB-KW"/>
</dbReference>
<dbReference type="InterPro" id="IPR004399">
    <property type="entry name" value="HMP/HMP-P_kinase_dom"/>
</dbReference>
<comment type="catalytic activity">
    <reaction evidence="1">
        <text>4-amino-5-hydroxymethyl-2-methylpyrimidine + ATP = 4-amino-2-methyl-5-(phosphooxymethyl)pyrimidine + ADP + H(+)</text>
        <dbReference type="Rhea" id="RHEA:23096"/>
        <dbReference type="ChEBI" id="CHEBI:15378"/>
        <dbReference type="ChEBI" id="CHEBI:16892"/>
        <dbReference type="ChEBI" id="CHEBI:30616"/>
        <dbReference type="ChEBI" id="CHEBI:58354"/>
        <dbReference type="ChEBI" id="CHEBI:456216"/>
        <dbReference type="EC" id="2.7.1.49"/>
    </reaction>
</comment>
<evidence type="ECO:0000256" key="5">
    <source>
        <dbReference type="ARBA" id="ARBA00022679"/>
    </source>
</evidence>
<gene>
    <name evidence="11" type="ORF">Gocc_2742</name>
</gene>
<dbReference type="GO" id="GO:0009229">
    <property type="term" value="P:thiamine diphosphate biosynthetic process"/>
    <property type="evidence" value="ECO:0007669"/>
    <property type="project" value="UniProtKB-UniPathway"/>
</dbReference>
<dbReference type="GO" id="GO:0008902">
    <property type="term" value="F:hydroxymethylpyrimidine kinase activity"/>
    <property type="evidence" value="ECO:0007669"/>
    <property type="project" value="UniProtKB-EC"/>
</dbReference>
<dbReference type="UniPathway" id="UPA00060">
    <property type="reaction ID" value="UER00138"/>
</dbReference>
<dbReference type="PANTHER" id="PTHR20858:SF17">
    <property type="entry name" value="HYDROXYMETHYLPYRIMIDINE_PHOSPHOMETHYLPYRIMIDINE KINASE THI20-RELATED"/>
    <property type="match status" value="1"/>
</dbReference>
<comment type="catalytic activity">
    <reaction evidence="2">
        <text>4-amino-2-methyl-5-(phosphooxymethyl)pyrimidine + ATP = 4-amino-2-methyl-5-(diphosphooxymethyl)pyrimidine + ADP</text>
        <dbReference type="Rhea" id="RHEA:19893"/>
        <dbReference type="ChEBI" id="CHEBI:30616"/>
        <dbReference type="ChEBI" id="CHEBI:57841"/>
        <dbReference type="ChEBI" id="CHEBI:58354"/>
        <dbReference type="ChEBI" id="CHEBI:456216"/>
        <dbReference type="EC" id="2.7.4.7"/>
    </reaction>
</comment>
<evidence type="ECO:0000256" key="8">
    <source>
        <dbReference type="ARBA" id="ARBA00022840"/>
    </source>
</evidence>
<evidence type="ECO:0000256" key="2">
    <source>
        <dbReference type="ARBA" id="ARBA00000565"/>
    </source>
</evidence>
<keyword evidence="7 11" id="KW-0418">Kinase</keyword>
<keyword evidence="5" id="KW-0808">Transferase</keyword>
<organism evidence="11 12">
    <name type="scientific">Gaiella occulta</name>
    <dbReference type="NCBI Taxonomy" id="1002870"/>
    <lineage>
        <taxon>Bacteria</taxon>
        <taxon>Bacillati</taxon>
        <taxon>Actinomycetota</taxon>
        <taxon>Thermoleophilia</taxon>
        <taxon>Gaiellales</taxon>
        <taxon>Gaiellaceae</taxon>
        <taxon>Gaiella</taxon>
    </lineage>
</organism>
<proteinExistence type="predicted"/>
<evidence type="ECO:0000256" key="3">
    <source>
        <dbReference type="ARBA" id="ARBA00003848"/>
    </source>
</evidence>
<keyword evidence="8" id="KW-0067">ATP-binding</keyword>
<feature type="domain" description="Pyridoxamine kinase/Phosphomethylpyrimidine kinase" evidence="10">
    <location>
        <begin position="11"/>
        <end position="249"/>
    </location>
</feature>
<dbReference type="GO" id="GO:0005829">
    <property type="term" value="C:cytosol"/>
    <property type="evidence" value="ECO:0007669"/>
    <property type="project" value="TreeGrafter"/>
</dbReference>
<evidence type="ECO:0000256" key="1">
    <source>
        <dbReference type="ARBA" id="ARBA00000151"/>
    </source>
</evidence>
<evidence type="ECO:0000313" key="11">
    <source>
        <dbReference type="EMBL" id="RDI73601.1"/>
    </source>
</evidence>
<dbReference type="Gene3D" id="3.40.1190.20">
    <property type="match status" value="1"/>
</dbReference>
<dbReference type="InterPro" id="IPR013749">
    <property type="entry name" value="PM/HMP-P_kinase-1"/>
</dbReference>
<dbReference type="FunFam" id="3.40.1190.20:FF:000003">
    <property type="entry name" value="Phosphomethylpyrimidine kinase ThiD"/>
    <property type="match status" value="1"/>
</dbReference>
<sequence length="257" mass="25497">MVRLLSVAGSDSGGGAGIQADLKVFAALGVHGMTALTALTAQHTQGVEAVHEVPPWFVRAQIRAVVGDIGVDAVKVGMLAAAGIVEVVADELAELDRPVVIDPVMVATSGARLLAEDAVDALRERLLPLATLATPNLAEARVLAGDLSLDAEAAAAAVHSLGPGSVVVTGGDEDGVDWFHDASGLRPIEGPLHASGATHGSGCAHSAALAVYLAQGYAPFDAAVAARALAARAVACGLEDLGGGPGPVNVGAAVVAR</sequence>
<dbReference type="AlphaFoldDB" id="A0A7M2YTX9"/>
<dbReference type="InterPro" id="IPR029056">
    <property type="entry name" value="Ribokinase-like"/>
</dbReference>
<accession>A0A7M2YTX9</accession>
<dbReference type="SUPFAM" id="SSF53613">
    <property type="entry name" value="Ribokinase-like"/>
    <property type="match status" value="1"/>
</dbReference>
<dbReference type="PANTHER" id="PTHR20858">
    <property type="entry name" value="PHOSPHOMETHYLPYRIMIDINE KINASE"/>
    <property type="match status" value="1"/>
</dbReference>
<evidence type="ECO:0000259" key="10">
    <source>
        <dbReference type="Pfam" id="PF08543"/>
    </source>
</evidence>
<keyword evidence="9" id="KW-0784">Thiamine biosynthesis</keyword>
<evidence type="ECO:0000313" key="12">
    <source>
        <dbReference type="Proteomes" id="UP000254134"/>
    </source>
</evidence>
<keyword evidence="12" id="KW-1185">Reference proteome</keyword>
<reference evidence="11 12" key="1">
    <citation type="submission" date="2018-07" db="EMBL/GenBank/DDBJ databases">
        <title>High-quality-draft genome sequence of Gaiella occulta.</title>
        <authorList>
            <person name="Severino R."/>
            <person name="Froufe H.J.C."/>
            <person name="Rainey F.A."/>
            <person name="Barroso C."/>
            <person name="Albuquerque L."/>
            <person name="Lobo-Da-Cunha A."/>
            <person name="Da Costa M.S."/>
            <person name="Egas C."/>
        </authorList>
    </citation>
    <scope>NUCLEOTIDE SEQUENCE [LARGE SCALE GENOMIC DNA]</scope>
    <source>
        <strain evidence="11 12">F2-233</strain>
    </source>
</reference>
<dbReference type="CDD" id="cd01169">
    <property type="entry name" value="HMPP_kinase"/>
    <property type="match status" value="1"/>
</dbReference>
<reference evidence="12" key="2">
    <citation type="journal article" date="2019" name="MicrobiologyOpen">
        <title>High-quality draft genome sequence of Gaiella occulta isolated from a 150 meter deep mineral water borehole and comparison with the genome sequences of other deep-branching lineages of the phylum Actinobacteria.</title>
        <authorList>
            <person name="Severino R."/>
            <person name="Froufe H.J.C."/>
            <person name="Barroso C."/>
            <person name="Albuquerque L."/>
            <person name="Lobo-da-Cunha A."/>
            <person name="da Costa M.S."/>
            <person name="Egas C."/>
        </authorList>
    </citation>
    <scope>NUCLEOTIDE SEQUENCE [LARGE SCALE GENOMIC DNA]</scope>
    <source>
        <strain evidence="12">F2-233</strain>
    </source>
</reference>
<name>A0A7M2YTX9_9ACTN</name>